<evidence type="ECO:0000313" key="3">
    <source>
        <dbReference type="Proteomes" id="UP000241010"/>
    </source>
</evidence>
<dbReference type="AlphaFoldDB" id="A0A2T4JSC3"/>
<comment type="caution">
    <text evidence="2">The sequence shown here is derived from an EMBL/GenBank/DDBJ whole genome shotgun (WGS) entry which is preliminary data.</text>
</comment>
<evidence type="ECO:0000313" key="2">
    <source>
        <dbReference type="EMBL" id="PTE20810.1"/>
    </source>
</evidence>
<dbReference type="InterPro" id="IPR007345">
    <property type="entry name" value="Polysacch_pyruvyl_Trfase"/>
</dbReference>
<reference evidence="2 3" key="1">
    <citation type="submission" date="2018-03" db="EMBL/GenBank/DDBJ databases">
        <title>Cereibacter changlensis.</title>
        <authorList>
            <person name="Meyer T.E."/>
            <person name="Miller S."/>
            <person name="Lodha T."/>
            <person name="Gandham S."/>
            <person name="Chintalapati S."/>
            <person name="Chintalapati V.R."/>
        </authorList>
    </citation>
    <scope>NUCLEOTIDE SEQUENCE [LARGE SCALE GENOMIC DNA]</scope>
    <source>
        <strain evidence="2 3">JA139</strain>
    </source>
</reference>
<name>A0A2T4JSC3_9RHOB</name>
<protein>
    <submittedName>
        <fullName evidence="2">Exopolysaccharide biosynthesis protein</fullName>
    </submittedName>
</protein>
<feature type="domain" description="Polysaccharide pyruvyl transferase" evidence="1">
    <location>
        <begin position="50"/>
        <end position="310"/>
    </location>
</feature>
<dbReference type="EMBL" id="PZKG01000081">
    <property type="protein sequence ID" value="PTE20810.1"/>
    <property type="molecule type" value="Genomic_DNA"/>
</dbReference>
<gene>
    <name evidence="2" type="ORF">C5F48_15495</name>
</gene>
<dbReference type="OrthoDB" id="5242601at2"/>
<proteinExistence type="predicted"/>
<organism evidence="2 3">
    <name type="scientific">Cereibacter changlensis JA139</name>
    <dbReference type="NCBI Taxonomy" id="1188249"/>
    <lineage>
        <taxon>Bacteria</taxon>
        <taxon>Pseudomonadati</taxon>
        <taxon>Pseudomonadota</taxon>
        <taxon>Alphaproteobacteria</taxon>
        <taxon>Rhodobacterales</taxon>
        <taxon>Paracoccaceae</taxon>
        <taxon>Cereibacter</taxon>
    </lineage>
</organism>
<evidence type="ECO:0000259" key="1">
    <source>
        <dbReference type="Pfam" id="PF04230"/>
    </source>
</evidence>
<dbReference type="RefSeq" id="WP_107664794.1">
    <property type="nucleotide sequence ID" value="NZ_PZKG01000081.1"/>
</dbReference>
<keyword evidence="3" id="KW-1185">Reference proteome</keyword>
<accession>A0A2T4JSC3</accession>
<sequence>MTLSSPSAPPQSHLDVIRRLQARIDEVLGPLVPALQAKPYALLDFPDHGNVGDSAIWMGNIAWLDSRVKAAPALTCRCGTTMEELKAAMPEGVILLHGGGNFGDIWPAHQDFREAVLAAFPGRSVVQLPQSIHYKDDAAITRTAEAIRRHGAFTLLVRDQPSYDLATSRFDCTVKLCPDMAFALGELPRSRAPDLDLLLALREDIEARPIAALPDPLPAGWLRSDWPADDPELHATALRQTRIATLLTLDRRKWGREARKLAFFNRLAARRMQAGLDQLAGARFVITDRLHVHILSTLLGLPHAFLDNSYGKIRRFSDCFGTTWEGASPADGMEEALGLARQLPARETMAI</sequence>
<dbReference type="Proteomes" id="UP000241010">
    <property type="component" value="Unassembled WGS sequence"/>
</dbReference>
<dbReference type="Pfam" id="PF04230">
    <property type="entry name" value="PS_pyruv_trans"/>
    <property type="match status" value="1"/>
</dbReference>